<feature type="region of interest" description="Disordered" evidence="3">
    <location>
        <begin position="51"/>
        <end position="119"/>
    </location>
</feature>
<dbReference type="EMBL" id="JANBPY010000488">
    <property type="protein sequence ID" value="KAJ1966616.1"/>
    <property type="molecule type" value="Genomic_DNA"/>
</dbReference>
<dbReference type="PANTHER" id="PTHR48102">
    <property type="entry name" value="ATP-DEPENDENT CLP PROTEASE ATP-BINDING SUBUNIT CLPX-LIKE, MITOCHONDRIAL-RELATED"/>
    <property type="match status" value="1"/>
</dbReference>
<keyword evidence="1" id="KW-0547">Nucleotide-binding</keyword>
<feature type="domain" description="Clp ATPase C-terminal" evidence="5">
    <location>
        <begin position="589"/>
        <end position="683"/>
    </location>
</feature>
<dbReference type="GO" id="GO:0016887">
    <property type="term" value="F:ATP hydrolysis activity"/>
    <property type="evidence" value="ECO:0007669"/>
    <property type="project" value="InterPro"/>
</dbReference>
<feature type="compositionally biased region" description="Basic and acidic residues" evidence="3">
    <location>
        <begin position="85"/>
        <end position="106"/>
    </location>
</feature>
<dbReference type="Pfam" id="PF10431">
    <property type="entry name" value="ClpB_D2-small"/>
    <property type="match status" value="1"/>
</dbReference>
<dbReference type="PANTHER" id="PTHR48102:SF7">
    <property type="entry name" value="ATP-DEPENDENT CLP PROTEASE ATP-BINDING SUBUNIT CLPX-LIKE, MITOCHONDRIAL"/>
    <property type="match status" value="1"/>
</dbReference>
<feature type="region of interest" description="Disordered" evidence="3">
    <location>
        <begin position="136"/>
        <end position="159"/>
    </location>
</feature>
<dbReference type="InterPro" id="IPR027417">
    <property type="entry name" value="P-loop_NTPase"/>
</dbReference>
<gene>
    <name evidence="6" type="primary">MCX1</name>
    <name evidence="6" type="ORF">IWQ62_002357</name>
</gene>
<reference evidence="6" key="1">
    <citation type="submission" date="2022-07" db="EMBL/GenBank/DDBJ databases">
        <title>Phylogenomic reconstructions and comparative analyses of Kickxellomycotina fungi.</title>
        <authorList>
            <person name="Reynolds N.K."/>
            <person name="Stajich J.E."/>
            <person name="Barry K."/>
            <person name="Grigoriev I.V."/>
            <person name="Crous P."/>
            <person name="Smith M.E."/>
        </authorList>
    </citation>
    <scope>NUCLEOTIDE SEQUENCE</scope>
    <source>
        <strain evidence="6">RSA 1196</strain>
    </source>
</reference>
<dbReference type="GO" id="GO:0051603">
    <property type="term" value="P:proteolysis involved in protein catabolic process"/>
    <property type="evidence" value="ECO:0007669"/>
    <property type="project" value="TreeGrafter"/>
</dbReference>
<evidence type="ECO:0000313" key="7">
    <source>
        <dbReference type="Proteomes" id="UP001150925"/>
    </source>
</evidence>
<dbReference type="Pfam" id="PF07724">
    <property type="entry name" value="AAA_2"/>
    <property type="match status" value="1"/>
</dbReference>
<comment type="caution">
    <text evidence="6">The sequence shown here is derived from an EMBL/GenBank/DDBJ whole genome shotgun (WGS) entry which is preliminary data.</text>
</comment>
<evidence type="ECO:0000256" key="3">
    <source>
        <dbReference type="SAM" id="MobiDB-lite"/>
    </source>
</evidence>
<dbReference type="AlphaFoldDB" id="A0A9W8AQJ0"/>
<keyword evidence="2 6" id="KW-0067">ATP-binding</keyword>
<dbReference type="Gene3D" id="1.10.8.60">
    <property type="match status" value="1"/>
</dbReference>
<accession>A0A9W8AQJ0</accession>
<proteinExistence type="predicted"/>
<feature type="compositionally biased region" description="Low complexity" evidence="3">
    <location>
        <begin position="219"/>
        <end position="230"/>
    </location>
</feature>
<feature type="compositionally biased region" description="Gly residues" evidence="3">
    <location>
        <begin position="450"/>
        <end position="459"/>
    </location>
</feature>
<feature type="domain" description="AAA+ ATPase" evidence="4">
    <location>
        <begin position="325"/>
        <end position="528"/>
    </location>
</feature>
<feature type="region of interest" description="Disordered" evidence="3">
    <location>
        <begin position="444"/>
        <end position="483"/>
    </location>
</feature>
<dbReference type="InterPro" id="IPR003959">
    <property type="entry name" value="ATPase_AAA_core"/>
</dbReference>
<feature type="compositionally biased region" description="Polar residues" evidence="3">
    <location>
        <begin position="263"/>
        <end position="277"/>
    </location>
</feature>
<dbReference type="GO" id="GO:0005759">
    <property type="term" value="C:mitochondrial matrix"/>
    <property type="evidence" value="ECO:0007669"/>
    <property type="project" value="TreeGrafter"/>
</dbReference>
<evidence type="ECO:0000313" key="6">
    <source>
        <dbReference type="EMBL" id="KAJ1966616.1"/>
    </source>
</evidence>
<feature type="compositionally biased region" description="Polar residues" evidence="3">
    <location>
        <begin position="107"/>
        <end position="118"/>
    </location>
</feature>
<evidence type="ECO:0000256" key="2">
    <source>
        <dbReference type="ARBA" id="ARBA00022840"/>
    </source>
</evidence>
<feature type="compositionally biased region" description="Low complexity" evidence="3">
    <location>
        <begin position="250"/>
        <end position="262"/>
    </location>
</feature>
<feature type="compositionally biased region" description="Polar residues" evidence="3">
    <location>
        <begin position="136"/>
        <end position="145"/>
    </location>
</feature>
<dbReference type="Gene3D" id="3.40.50.300">
    <property type="entry name" value="P-loop containing nucleotide triphosphate hydrolases"/>
    <property type="match status" value="1"/>
</dbReference>
<feature type="compositionally biased region" description="Polar residues" evidence="3">
    <location>
        <begin position="209"/>
        <end position="218"/>
    </location>
</feature>
<evidence type="ECO:0000256" key="1">
    <source>
        <dbReference type="ARBA" id="ARBA00022741"/>
    </source>
</evidence>
<feature type="compositionally biased region" description="Low complexity" evidence="3">
    <location>
        <begin position="460"/>
        <end position="483"/>
    </location>
</feature>
<evidence type="ECO:0000259" key="5">
    <source>
        <dbReference type="SMART" id="SM01086"/>
    </source>
</evidence>
<dbReference type="FunFam" id="1.10.8.60:FF:000138">
    <property type="entry name" value="ATP-dependent Clp protease ATP-binding subunit ClpX"/>
    <property type="match status" value="1"/>
</dbReference>
<evidence type="ECO:0000259" key="4">
    <source>
        <dbReference type="SMART" id="SM00382"/>
    </source>
</evidence>
<organism evidence="6 7">
    <name type="scientific">Dispira parvispora</name>
    <dbReference type="NCBI Taxonomy" id="1520584"/>
    <lineage>
        <taxon>Eukaryota</taxon>
        <taxon>Fungi</taxon>
        <taxon>Fungi incertae sedis</taxon>
        <taxon>Zoopagomycota</taxon>
        <taxon>Kickxellomycotina</taxon>
        <taxon>Dimargaritomycetes</taxon>
        <taxon>Dimargaritales</taxon>
        <taxon>Dimargaritaceae</taxon>
        <taxon>Dispira</taxon>
    </lineage>
</organism>
<dbReference type="SMART" id="SM00382">
    <property type="entry name" value="AAA"/>
    <property type="match status" value="1"/>
</dbReference>
<dbReference type="SMART" id="SM01086">
    <property type="entry name" value="ClpB_D2-small"/>
    <property type="match status" value="1"/>
</dbReference>
<dbReference type="InterPro" id="IPR003593">
    <property type="entry name" value="AAA+_ATPase"/>
</dbReference>
<name>A0A9W8AQJ0_9FUNG</name>
<dbReference type="OrthoDB" id="1721884at2759"/>
<protein>
    <submittedName>
        <fullName evidence="6">ATP-binding protein</fullName>
    </submittedName>
</protein>
<dbReference type="GO" id="GO:0005524">
    <property type="term" value="F:ATP binding"/>
    <property type="evidence" value="ECO:0007669"/>
    <property type="project" value="UniProtKB-KW"/>
</dbReference>
<dbReference type="InterPro" id="IPR050052">
    <property type="entry name" value="ATP-dep_Clp_protease_ClpX"/>
</dbReference>
<sequence>MQPRLPRVFLLGSGQRWGHRRSAPGVVLLRTRFPVLPSGVLPHGLWVRTVANKPPHSGHHPPSLGSASSSKGPGEIRKKPSGVEGSRDLRHELPRNLDDPPVKDPSKNPTPDFTQPRNPQYYFDAFSAGFSQTVETGAKPHTTQPEEPATGPSLPSPRDIMKHLDDYIIGQERAKKILAVAVFNHYNRVRANLRQQEQKQRAAAAEESPFSTAHAQGQRSGYSARSYAASPVEGNRGGHEGTPGLDRRTSGGYSSSSASTATNRHWVNPNTSASDASPPQPLLTPENHPLVPSTCPVTGGTLPSSTGETVNPLESLESSFQTVFDKSNVLLLGPTGSGKTLLARTLAKILDVPFSMSDATPFTQAGYVGEDVELVIQRLLQNCDYNVRRAEQGIVFIDEIDKIAKKTDQVSSTKDVSGEGVQQSLLRMLEGTVVNVVDKTGAAGFNHNGTGTGGSGGSRRPGSIPSSTGGPPSSITGSGGPISSSKGDVYSVDTSNILFVVSGAFVGLDKLVLDRVARGSIGFDNPIRPAEFTTENHGQMSRFFSPIAVSTKDTRFNPLDHVEPEDLIKYGLIPEFVGRLPVVASVAPLHTEALIRVLTEPKNSLLKQYQGLFAMNHIHLSFSLPALRVVAEQAIKKQTGARGLRRIMENILLDAMFDAPGSSVRYAVVTREVAEFKKPVLYFGQNQLTEAEEAVEQDVTVQYREGENGGSGQPRPGSDKSSKGGDGSGHPTIRDVPAAVPELLTHAGQL</sequence>
<dbReference type="SUPFAM" id="SSF52540">
    <property type="entry name" value="P-loop containing nucleoside triphosphate hydrolases"/>
    <property type="match status" value="1"/>
</dbReference>
<keyword evidence="7" id="KW-1185">Reference proteome</keyword>
<feature type="compositionally biased region" description="Low complexity" evidence="3">
    <location>
        <begin position="60"/>
        <end position="73"/>
    </location>
</feature>
<feature type="region of interest" description="Disordered" evidence="3">
    <location>
        <begin position="197"/>
        <end position="310"/>
    </location>
</feature>
<dbReference type="InterPro" id="IPR019489">
    <property type="entry name" value="Clp_ATPase_C"/>
</dbReference>
<feature type="region of interest" description="Disordered" evidence="3">
    <location>
        <begin position="705"/>
        <end position="750"/>
    </location>
</feature>
<dbReference type="Proteomes" id="UP001150925">
    <property type="component" value="Unassembled WGS sequence"/>
</dbReference>